<feature type="compositionally biased region" description="Basic and acidic residues" evidence="1">
    <location>
        <begin position="140"/>
        <end position="153"/>
    </location>
</feature>
<proteinExistence type="predicted"/>
<gene>
    <name evidence="2" type="ORF">RRG08_004700</name>
</gene>
<feature type="region of interest" description="Disordered" evidence="1">
    <location>
        <begin position="30"/>
        <end position="97"/>
    </location>
</feature>
<evidence type="ECO:0000313" key="3">
    <source>
        <dbReference type="Proteomes" id="UP001283361"/>
    </source>
</evidence>
<dbReference type="Proteomes" id="UP001283361">
    <property type="component" value="Unassembled WGS sequence"/>
</dbReference>
<feature type="compositionally biased region" description="Polar residues" evidence="1">
    <location>
        <begin position="40"/>
        <end position="49"/>
    </location>
</feature>
<sequence>MVSGRVDHTPQWAERKANLCSDRRYCCRHEPVPVSPSSPNLNTSRTASLETRHEPVPVSPSSPNLHTSRTASLETRHEPVPVSPPSLPTCTHPGQLPWRPDTNLSPCLLPLSQPAHIQDSFPGDPTRTCPRVSFLSQPEHIQDSFPRDPTRGD</sequence>
<evidence type="ECO:0000313" key="2">
    <source>
        <dbReference type="EMBL" id="KAK3799339.1"/>
    </source>
</evidence>
<keyword evidence="3" id="KW-1185">Reference proteome</keyword>
<organism evidence="2 3">
    <name type="scientific">Elysia crispata</name>
    <name type="common">lettuce slug</name>
    <dbReference type="NCBI Taxonomy" id="231223"/>
    <lineage>
        <taxon>Eukaryota</taxon>
        <taxon>Metazoa</taxon>
        <taxon>Spiralia</taxon>
        <taxon>Lophotrochozoa</taxon>
        <taxon>Mollusca</taxon>
        <taxon>Gastropoda</taxon>
        <taxon>Heterobranchia</taxon>
        <taxon>Euthyneura</taxon>
        <taxon>Panpulmonata</taxon>
        <taxon>Sacoglossa</taxon>
        <taxon>Placobranchoidea</taxon>
        <taxon>Plakobranchidae</taxon>
        <taxon>Elysia</taxon>
    </lineage>
</organism>
<comment type="caution">
    <text evidence="2">The sequence shown here is derived from an EMBL/GenBank/DDBJ whole genome shotgun (WGS) entry which is preliminary data.</text>
</comment>
<feature type="compositionally biased region" description="Polar residues" evidence="1">
    <location>
        <begin position="59"/>
        <end position="73"/>
    </location>
</feature>
<evidence type="ECO:0000256" key="1">
    <source>
        <dbReference type="SAM" id="MobiDB-lite"/>
    </source>
</evidence>
<accession>A0AAE1B4Q4</accession>
<feature type="region of interest" description="Disordered" evidence="1">
    <location>
        <begin position="116"/>
        <end position="153"/>
    </location>
</feature>
<name>A0AAE1B4Q4_9GAST</name>
<dbReference type="AlphaFoldDB" id="A0AAE1B4Q4"/>
<reference evidence="2" key="1">
    <citation type="journal article" date="2023" name="G3 (Bethesda)">
        <title>A reference genome for the long-term kleptoplast-retaining sea slug Elysia crispata morphotype clarki.</title>
        <authorList>
            <person name="Eastman K.E."/>
            <person name="Pendleton A.L."/>
            <person name="Shaikh M.A."/>
            <person name="Suttiyut T."/>
            <person name="Ogas R."/>
            <person name="Tomko P."/>
            <person name="Gavelis G."/>
            <person name="Widhalm J.R."/>
            <person name="Wisecaver J.H."/>
        </authorList>
    </citation>
    <scope>NUCLEOTIDE SEQUENCE</scope>
    <source>
        <strain evidence="2">ECLA1</strain>
    </source>
</reference>
<dbReference type="EMBL" id="JAWDGP010000585">
    <property type="protein sequence ID" value="KAK3799339.1"/>
    <property type="molecule type" value="Genomic_DNA"/>
</dbReference>
<protein>
    <submittedName>
        <fullName evidence="2">Uncharacterized protein</fullName>
    </submittedName>
</protein>